<keyword evidence="3" id="KW-1185">Reference proteome</keyword>
<evidence type="ECO:0000313" key="2">
    <source>
        <dbReference type="EMBL" id="MDX5955841.1"/>
    </source>
</evidence>
<feature type="domain" description="CHAT" evidence="1">
    <location>
        <begin position="49"/>
        <end position="283"/>
    </location>
</feature>
<dbReference type="InterPro" id="IPR027417">
    <property type="entry name" value="P-loop_NTPase"/>
</dbReference>
<dbReference type="SUPFAM" id="SSF52540">
    <property type="entry name" value="P-loop containing nucleoside triphosphate hydrolases"/>
    <property type="match status" value="1"/>
</dbReference>
<dbReference type="Proteomes" id="UP001277471">
    <property type="component" value="Unassembled WGS sequence"/>
</dbReference>
<accession>A0ABU4PGD7</accession>
<gene>
    <name evidence="2" type="ORF">SIM66_32245</name>
</gene>
<name>A0ABU4PGD7_AZOBR</name>
<dbReference type="InterPro" id="IPR024983">
    <property type="entry name" value="CHAT_dom"/>
</dbReference>
<protein>
    <submittedName>
        <fullName evidence="2">CHAT domain-containing protein</fullName>
    </submittedName>
</protein>
<comment type="caution">
    <text evidence="2">The sequence shown here is derived from an EMBL/GenBank/DDBJ whole genome shotgun (WGS) entry which is preliminary data.</text>
</comment>
<dbReference type="RefSeq" id="WP_059399768.1">
    <property type="nucleotide sequence ID" value="NZ_CP012918.1"/>
</dbReference>
<dbReference type="EMBL" id="JAWXYC010000007">
    <property type="protein sequence ID" value="MDX5955841.1"/>
    <property type="molecule type" value="Genomic_DNA"/>
</dbReference>
<dbReference type="InterPro" id="IPR011990">
    <property type="entry name" value="TPR-like_helical_dom_sf"/>
</dbReference>
<evidence type="ECO:0000313" key="3">
    <source>
        <dbReference type="Proteomes" id="UP001277471"/>
    </source>
</evidence>
<dbReference type="Gene3D" id="1.25.40.10">
    <property type="entry name" value="Tetratricopeptide repeat domain"/>
    <property type="match status" value="1"/>
</dbReference>
<reference evidence="2 3" key="1">
    <citation type="submission" date="2023-11" db="EMBL/GenBank/DDBJ databases">
        <title>MicrobeMod: A computational toolkit for identifying prokaryotic methylation and restriction-modification with nanopore sequencing.</title>
        <authorList>
            <person name="Crits-Christoph A."/>
            <person name="Kang S.C."/>
            <person name="Lee H."/>
            <person name="Ostrov N."/>
        </authorList>
    </citation>
    <scope>NUCLEOTIDE SEQUENCE [LARGE SCALE GENOMIC DNA]</scope>
    <source>
        <strain evidence="2 3">ATCC 29145</strain>
    </source>
</reference>
<dbReference type="Gene3D" id="3.40.50.300">
    <property type="entry name" value="P-loop containing nucleotide triphosphate hydrolases"/>
    <property type="match status" value="1"/>
</dbReference>
<evidence type="ECO:0000259" key="1">
    <source>
        <dbReference type="Pfam" id="PF12770"/>
    </source>
</evidence>
<organism evidence="2 3">
    <name type="scientific">Azospirillum brasilense</name>
    <dbReference type="NCBI Taxonomy" id="192"/>
    <lineage>
        <taxon>Bacteria</taxon>
        <taxon>Pseudomonadati</taxon>
        <taxon>Pseudomonadota</taxon>
        <taxon>Alphaproteobacteria</taxon>
        <taxon>Rhodospirillales</taxon>
        <taxon>Azospirillaceae</taxon>
        <taxon>Azospirillum</taxon>
    </lineage>
</organism>
<dbReference type="PANTHER" id="PTHR47691">
    <property type="entry name" value="REGULATOR-RELATED"/>
    <property type="match status" value="1"/>
</dbReference>
<dbReference type="PANTHER" id="PTHR47691:SF3">
    <property type="entry name" value="HTH-TYPE TRANSCRIPTIONAL REGULATOR RV0890C-RELATED"/>
    <property type="match status" value="1"/>
</dbReference>
<proteinExistence type="predicted"/>
<sequence length="1171" mass="126328">MTERLPAIGRAIADFLNQGNGWLDGCLRNGNGPVVLDILAPDRPDEREAALLDVPWEVLAPGGFLLAEDAVRLFLVARRLGEAGAAEPPVHGDIAALFMAAEVEGQDALDYEQEEIAFLDATRGLGAHLAVEESGSLDGLRLRLRQTARWDVLHLTGHGEVDRQGPYLALETPEGRLDRVDPGKLCAALGDDARRPHLVFLSACRTAEQADGGAGSFVQALIQAGVPNALGWDGSVHDLEATRFAALFYGELAGGRSVAHAAAAARLGVLQDHRADPQRGAHWHLARVWLGPRGGGALCDPALPTRPFRERRDKAYLDKARERVPVATPEQFVGRRRPIQAALRAWAEGKAGVLVQGMGNLGKSSLAERIASRLDTHRVAVVFERYDAHAVLLALVDALPEGEQKPTLAAHEQDVLRDPAALKLVLQGLLKGPFSGHAGTRPLLLIVDDLERRLAEPKPDEPATPFRTPEDAAVMASVVGAFRDAGRATKSRLLITSRYTFALTDARGTDLAASLAVVGLPPMQAAERAKQMRAAARLRGKERAAGDDPDLDRLEGRIKAVAGGNPGLQEILTRPLLELADRAAGVAAAERAVAAVQGYLDSGAVPAEESTAHEFFRRLSLEAFRAMLTPTEARQLAAATLFELPVPRAVLEAAGRAAGIAAPEPAVDRLQGLGLLDRYGGAGMDSAVNPLARPLAAALSEADRAHLAAAVVGPLHAAWTDEDGDLPVHPRAVELARLALLAGGPPEILNAAALMGGLFLFHRAHMTEAAWQLVSQALDLLDRAGAAPDLHLLRLGVQCAERLGQGGDQDALLARAVSLSGTDPRADAMVLSDQASRLIQVGRIGEAEVLLRDAVQRFEALDDVYSRAVTLSQIADILEGRGETKEALRIRREEELPVFERLGDMRARAVTLGRIADILTTRGETDEALRIRREEQLPVYERLGEVHAQAVTLGRIADILTTRGETDEALRIRREKELPVYEQLSDVHSRAVTLGQIAEILANRGETEEALRILREEVVPITDRMDDVKGRAVTLGKIANILARRGEFDEALRIHLEERLPVAQRMQDIDSLAHIRFSCAEIRLRGRLEKREVETIIEELTESFALFDQLERVDAIGAVGALFGQVLAMAGRTDEALRVLDEAAAAFAKIQHDQGVEHVRAIQAAIRKAKS</sequence>
<dbReference type="Pfam" id="PF12770">
    <property type="entry name" value="CHAT"/>
    <property type="match status" value="1"/>
</dbReference>
<dbReference type="SUPFAM" id="SSF48452">
    <property type="entry name" value="TPR-like"/>
    <property type="match status" value="2"/>
</dbReference>